<dbReference type="GO" id="GO:0016301">
    <property type="term" value="F:kinase activity"/>
    <property type="evidence" value="ECO:0007669"/>
    <property type="project" value="UniProtKB-KW"/>
</dbReference>
<evidence type="ECO:0000256" key="3">
    <source>
        <dbReference type="ARBA" id="ARBA00022777"/>
    </source>
</evidence>
<dbReference type="Gene3D" id="3.40.1190.20">
    <property type="match status" value="1"/>
</dbReference>
<dbReference type="PANTHER" id="PTHR43085:SF57">
    <property type="entry name" value="CARBOHYDRATE KINASE PFKB DOMAIN-CONTAINING PROTEIN"/>
    <property type="match status" value="1"/>
</dbReference>
<reference evidence="6 7" key="1">
    <citation type="journal article" date="2014" name="Genome Announc.">
        <title>Genome Sequence and Methylome of Soil Bacterium Gemmatirosa kalamazoonensis KBS708T, a Member of the Rarely Cultivated Gemmatimonadetes Phylum.</title>
        <authorList>
            <person name="Debruyn J.M."/>
            <person name="Radosevich M."/>
            <person name="Wommack K.E."/>
            <person name="Polson S.W."/>
            <person name="Hauser L.J."/>
            <person name="Fawaz M.N."/>
            <person name="Korlach J."/>
            <person name="Tsai Y.C."/>
        </authorList>
    </citation>
    <scope>NUCLEOTIDE SEQUENCE [LARGE SCALE GENOMIC DNA]</scope>
    <source>
        <strain evidence="6 7">KBS708</strain>
        <plasmid evidence="7">Plasmid 1</plasmid>
    </source>
</reference>
<dbReference type="PANTHER" id="PTHR43085">
    <property type="entry name" value="HEXOKINASE FAMILY MEMBER"/>
    <property type="match status" value="1"/>
</dbReference>
<dbReference type="Pfam" id="PF00294">
    <property type="entry name" value="PfkB"/>
    <property type="match status" value="1"/>
</dbReference>
<comment type="similarity">
    <text evidence="1">Belongs to the carbohydrate kinase PfkB family.</text>
</comment>
<dbReference type="HOGENOM" id="CLU_027634_6_3_0"/>
<dbReference type="OrthoDB" id="9801219at2"/>
<name>W0RRN2_9BACT</name>
<dbReference type="InterPro" id="IPR050306">
    <property type="entry name" value="PfkB_Carbo_kinase"/>
</dbReference>
<evidence type="ECO:0000259" key="5">
    <source>
        <dbReference type="Pfam" id="PF00294"/>
    </source>
</evidence>
<evidence type="ECO:0000313" key="7">
    <source>
        <dbReference type="Proteomes" id="UP000019151"/>
    </source>
</evidence>
<dbReference type="PATRIC" id="fig|861299.3.peg.4738"/>
<evidence type="ECO:0000256" key="1">
    <source>
        <dbReference type="ARBA" id="ARBA00010688"/>
    </source>
</evidence>
<feature type="domain" description="Carbohydrate kinase PfkB" evidence="5">
    <location>
        <begin position="22"/>
        <end position="283"/>
    </location>
</feature>
<dbReference type="InterPro" id="IPR029056">
    <property type="entry name" value="Ribokinase-like"/>
</dbReference>
<keyword evidence="7" id="KW-1185">Reference proteome</keyword>
<keyword evidence="3" id="KW-0418">Kinase</keyword>
<dbReference type="EMBL" id="CP007129">
    <property type="protein sequence ID" value="AHG92223.1"/>
    <property type="molecule type" value="Genomic_DNA"/>
</dbReference>
<dbReference type="RefSeq" id="WP_025413577.1">
    <property type="nucleotide sequence ID" value="NZ_CP007129.1"/>
</dbReference>
<sequence length="345" mass="36581">MPATEILCVGEVVWDALPAGLFLGGAPFNVACHLAAAGLPVSLVSRVGRDHLGDEAVRRAAWYGVHTDLVQRDDTLPTGLVRVTVDAAGAPSYEIVDPAAWDAIAPTPELLRRAADARAIVFGSLAQRRETSRRTIERLGSADAVRVFDANLRPPHDDAEVVRASLARASVAKLTEAELRRVAEWFRLPDESAARTAAAIAETFGCRVVCVTRGSEGAGLWHDGRWTEHPGFEVEVRDTVGTGDAFLAVLLAGLLRGGADDRTLLRHANLAGAYVATQAGAVPADQPAAAGTAAAAEPRRRPPRPASAAVAEPRAARRAPRAARRDTRWVSHPTKDVLDLVSRGA</sequence>
<dbReference type="InterPro" id="IPR011611">
    <property type="entry name" value="PfkB_dom"/>
</dbReference>
<keyword evidence="6" id="KW-0614">Plasmid</keyword>
<geneLocation type="plasmid" evidence="6 7">
    <name>1</name>
</geneLocation>
<keyword evidence="2" id="KW-0808">Transferase</keyword>
<dbReference type="KEGG" id="gba:J421_4688"/>
<dbReference type="InParanoid" id="W0RRN2"/>
<feature type="region of interest" description="Disordered" evidence="4">
    <location>
        <begin position="282"/>
        <end position="345"/>
    </location>
</feature>
<dbReference type="Proteomes" id="UP000019151">
    <property type="component" value="Plasmid 1"/>
</dbReference>
<evidence type="ECO:0000256" key="2">
    <source>
        <dbReference type="ARBA" id="ARBA00022679"/>
    </source>
</evidence>
<dbReference type="AlphaFoldDB" id="W0RRN2"/>
<dbReference type="FunCoup" id="W0RRN2">
    <property type="interactions" value="182"/>
</dbReference>
<organism evidence="6 7">
    <name type="scientific">Gemmatirosa kalamazoonensis</name>
    <dbReference type="NCBI Taxonomy" id="861299"/>
    <lineage>
        <taxon>Bacteria</taxon>
        <taxon>Pseudomonadati</taxon>
        <taxon>Gemmatimonadota</taxon>
        <taxon>Gemmatimonadia</taxon>
        <taxon>Gemmatimonadales</taxon>
        <taxon>Gemmatimonadaceae</taxon>
        <taxon>Gemmatirosa</taxon>
    </lineage>
</organism>
<gene>
    <name evidence="6" type="ORF">J421_4688</name>
</gene>
<dbReference type="CDD" id="cd01167">
    <property type="entry name" value="bac_FRK"/>
    <property type="match status" value="1"/>
</dbReference>
<evidence type="ECO:0000256" key="4">
    <source>
        <dbReference type="SAM" id="MobiDB-lite"/>
    </source>
</evidence>
<feature type="compositionally biased region" description="Basic and acidic residues" evidence="4">
    <location>
        <begin position="323"/>
        <end position="338"/>
    </location>
</feature>
<accession>W0RRN2</accession>
<feature type="compositionally biased region" description="Low complexity" evidence="4">
    <location>
        <begin position="282"/>
        <end position="296"/>
    </location>
</feature>
<evidence type="ECO:0000313" key="6">
    <source>
        <dbReference type="EMBL" id="AHG92223.1"/>
    </source>
</evidence>
<dbReference type="SUPFAM" id="SSF53613">
    <property type="entry name" value="Ribokinase-like"/>
    <property type="match status" value="1"/>
</dbReference>
<proteinExistence type="inferred from homology"/>
<protein>
    <submittedName>
        <fullName evidence="6">PfkB domain protein</fullName>
    </submittedName>
</protein>